<dbReference type="HOGENOM" id="CLU_2878547_0_0_7"/>
<evidence type="ECO:0000313" key="1">
    <source>
        <dbReference type="EMBL" id="ABW68744.1"/>
    </source>
</evidence>
<dbReference type="AlphaFoldDB" id="A8ZYL9"/>
<dbReference type="KEGG" id="dol:Dole_2941"/>
<gene>
    <name evidence="1" type="ordered locus">Dole_2941</name>
</gene>
<accession>A8ZYL9</accession>
<organism evidence="1 2">
    <name type="scientific">Desulfosudis oleivorans (strain DSM 6200 / JCM 39069 / Hxd3)</name>
    <name type="common">Desulfococcus oleovorans</name>
    <dbReference type="NCBI Taxonomy" id="96561"/>
    <lineage>
        <taxon>Bacteria</taxon>
        <taxon>Pseudomonadati</taxon>
        <taxon>Thermodesulfobacteriota</taxon>
        <taxon>Desulfobacteria</taxon>
        <taxon>Desulfobacterales</taxon>
        <taxon>Desulfosudaceae</taxon>
        <taxon>Desulfosudis</taxon>
    </lineage>
</organism>
<reference evidence="1 2" key="1">
    <citation type="submission" date="2007-10" db="EMBL/GenBank/DDBJ databases">
        <title>Complete sequence of Desulfococcus oleovorans Hxd3.</title>
        <authorList>
            <consortium name="US DOE Joint Genome Institute"/>
            <person name="Copeland A."/>
            <person name="Lucas S."/>
            <person name="Lapidus A."/>
            <person name="Barry K."/>
            <person name="Glavina del Rio T."/>
            <person name="Dalin E."/>
            <person name="Tice H."/>
            <person name="Pitluck S."/>
            <person name="Kiss H."/>
            <person name="Brettin T."/>
            <person name="Bruce D."/>
            <person name="Detter J.C."/>
            <person name="Han C."/>
            <person name="Schmutz J."/>
            <person name="Larimer F."/>
            <person name="Land M."/>
            <person name="Hauser L."/>
            <person name="Kyrpides N."/>
            <person name="Kim E."/>
            <person name="Wawrik B."/>
            <person name="Richardson P."/>
        </authorList>
    </citation>
    <scope>NUCLEOTIDE SEQUENCE [LARGE SCALE GENOMIC DNA]</scope>
    <source>
        <strain evidence="2">DSM 6200 / JCM 39069 / Hxd3</strain>
    </source>
</reference>
<proteinExistence type="predicted"/>
<protein>
    <submittedName>
        <fullName evidence="1">Uncharacterized protein</fullName>
    </submittedName>
</protein>
<evidence type="ECO:0000313" key="2">
    <source>
        <dbReference type="Proteomes" id="UP000008561"/>
    </source>
</evidence>
<name>A8ZYL9_DESOH</name>
<sequence length="63" mass="7412">MTYRVPEATFGDKILALLGKKRAIRIPEEAYKNLGPYVIVRARKESFWRALFRPKKNRDSSEE</sequence>
<dbReference type="STRING" id="96561.Dole_2941"/>
<dbReference type="EMBL" id="CP000859">
    <property type="protein sequence ID" value="ABW68744.1"/>
    <property type="molecule type" value="Genomic_DNA"/>
</dbReference>
<dbReference type="Proteomes" id="UP000008561">
    <property type="component" value="Chromosome"/>
</dbReference>
<keyword evidence="2" id="KW-1185">Reference proteome</keyword>